<keyword evidence="7" id="KW-0139">CF(1)</keyword>
<dbReference type="GO" id="GO:0005886">
    <property type="term" value="C:plasma membrane"/>
    <property type="evidence" value="ECO:0007669"/>
    <property type="project" value="UniProtKB-SubCell"/>
</dbReference>
<keyword evidence="3 7" id="KW-0375">Hydrogen ion transport</keyword>
<sequence length="265" mass="27888">MTARDAANAALDSSVEGIATDAATAAELFAVVDLLDGQPMLRRSLSDPSSTPAARAGLAKRLLAGKVSDTAIEVVGSVVQSPWRSANAMVGGLERQGVRIALRASAAGGQLERVEEELYSLARTVDSDPELGAALRSLAYPLEGKRDLVARLISGKVDPVTAQLASRAVRARRRTFPLTIESYLQMAADMAGQKIARITVAQPLDEAQEARLKAALVAQAGGAVTLQIHVDPKVIGGISVAIDDDVYESTVAARLEDARRQLINL</sequence>
<name>A0A1Q2CMA1_9ACTN</name>
<comment type="similarity">
    <text evidence="7">Belongs to the ATPase delta chain family.</text>
</comment>
<evidence type="ECO:0000256" key="7">
    <source>
        <dbReference type="HAMAP-Rule" id="MF_01416"/>
    </source>
</evidence>
<evidence type="ECO:0000313" key="8">
    <source>
        <dbReference type="EMBL" id="AQP47226.1"/>
    </source>
</evidence>
<evidence type="ECO:0000256" key="2">
    <source>
        <dbReference type="ARBA" id="ARBA00022448"/>
    </source>
</evidence>
<evidence type="ECO:0000256" key="4">
    <source>
        <dbReference type="ARBA" id="ARBA00023065"/>
    </source>
</evidence>
<accession>A0A1Q2CMA1</accession>
<keyword evidence="2 7" id="KW-0813">Transport</keyword>
<dbReference type="Pfam" id="PF00213">
    <property type="entry name" value="OSCP"/>
    <property type="match status" value="1"/>
</dbReference>
<protein>
    <recommendedName>
        <fullName evidence="7">ATP synthase subunit delta</fullName>
    </recommendedName>
    <alternativeName>
        <fullName evidence="7">ATP synthase F(1) sector subunit delta</fullName>
    </alternativeName>
    <alternativeName>
        <fullName evidence="7">F-type ATPase subunit delta</fullName>
        <shortName evidence="7">F-ATPase subunit delta</shortName>
    </alternativeName>
</protein>
<comment type="function">
    <text evidence="7">F(1)F(0) ATP synthase produces ATP from ADP in the presence of a proton or sodium gradient. F-type ATPases consist of two structural domains, F(1) containing the extramembraneous catalytic core and F(0) containing the membrane proton channel, linked together by a central stalk and a peripheral stalk. During catalysis, ATP synthesis in the catalytic domain of F(1) is coupled via a rotary mechanism of the central stalk subunits to proton translocation.</text>
</comment>
<dbReference type="GO" id="GO:0046933">
    <property type="term" value="F:proton-transporting ATP synthase activity, rotational mechanism"/>
    <property type="evidence" value="ECO:0007669"/>
    <property type="project" value="UniProtKB-UniRule"/>
</dbReference>
<keyword evidence="4 7" id="KW-0406">Ion transport</keyword>
<dbReference type="EMBL" id="CP019606">
    <property type="protein sequence ID" value="AQP47226.1"/>
    <property type="molecule type" value="Genomic_DNA"/>
</dbReference>
<comment type="function">
    <text evidence="7">This protein is part of the stalk that links CF(0) to CF(1). It either transmits conformational changes from CF(0) to CF(1) or is implicated in proton conduction.</text>
</comment>
<dbReference type="GO" id="GO:0045259">
    <property type="term" value="C:proton-transporting ATP synthase complex"/>
    <property type="evidence" value="ECO:0007669"/>
    <property type="project" value="UniProtKB-KW"/>
</dbReference>
<evidence type="ECO:0000256" key="6">
    <source>
        <dbReference type="ARBA" id="ARBA00023310"/>
    </source>
</evidence>
<keyword evidence="5 7" id="KW-0472">Membrane</keyword>
<evidence type="ECO:0000256" key="5">
    <source>
        <dbReference type="ARBA" id="ARBA00023136"/>
    </source>
</evidence>
<proteinExistence type="inferred from homology"/>
<evidence type="ECO:0000313" key="9">
    <source>
        <dbReference type="Proteomes" id="UP000188145"/>
    </source>
</evidence>
<evidence type="ECO:0000256" key="1">
    <source>
        <dbReference type="ARBA" id="ARBA00004370"/>
    </source>
</evidence>
<dbReference type="KEGG" id="tes:BW730_06620"/>
<dbReference type="InterPro" id="IPR000711">
    <property type="entry name" value="ATPase_OSCP/dsu"/>
</dbReference>
<keyword evidence="6 7" id="KW-0066">ATP synthesis</keyword>
<dbReference type="OrthoDB" id="5242917at2"/>
<evidence type="ECO:0000256" key="3">
    <source>
        <dbReference type="ARBA" id="ARBA00022781"/>
    </source>
</evidence>
<reference evidence="9" key="1">
    <citation type="submission" date="2017-02" db="EMBL/GenBank/DDBJ databases">
        <title>Tessaracoccus aquaemaris sp. nov., isolated from the intestine of a Korean rockfish, Sebastes schlegelii, in a marine aquaculture pond.</title>
        <authorList>
            <person name="Tak E.J."/>
            <person name="Bae J.-W."/>
        </authorList>
    </citation>
    <scope>NUCLEOTIDE SEQUENCE [LARGE SCALE GENOMIC DNA]</scope>
    <source>
        <strain evidence="9">NSG39</strain>
    </source>
</reference>
<dbReference type="PANTHER" id="PTHR11910">
    <property type="entry name" value="ATP SYNTHASE DELTA CHAIN"/>
    <property type="match status" value="1"/>
</dbReference>
<gene>
    <name evidence="7" type="primary">atpH</name>
    <name evidence="8" type="ORF">BW730_06620</name>
</gene>
<dbReference type="RefSeq" id="WP_077685557.1">
    <property type="nucleotide sequence ID" value="NZ_CP019606.1"/>
</dbReference>
<dbReference type="AlphaFoldDB" id="A0A1Q2CMA1"/>
<dbReference type="NCBIfam" id="NF009967">
    <property type="entry name" value="PRK13430.1"/>
    <property type="match status" value="1"/>
</dbReference>
<dbReference type="STRING" id="1332264.BW730_06620"/>
<dbReference type="HAMAP" id="MF_01416">
    <property type="entry name" value="ATP_synth_delta_bact"/>
    <property type="match status" value="1"/>
</dbReference>
<keyword evidence="9" id="KW-1185">Reference proteome</keyword>
<keyword evidence="7" id="KW-1003">Cell membrane</keyword>
<dbReference type="Proteomes" id="UP000188145">
    <property type="component" value="Chromosome"/>
</dbReference>
<comment type="subcellular location">
    <subcellularLocation>
        <location evidence="7">Cell membrane</location>
        <topology evidence="7">Peripheral membrane protein</topology>
    </subcellularLocation>
    <subcellularLocation>
        <location evidence="1">Membrane</location>
    </subcellularLocation>
</comment>
<organism evidence="8 9">
    <name type="scientific">Tessaracoccus aquimaris</name>
    <dbReference type="NCBI Taxonomy" id="1332264"/>
    <lineage>
        <taxon>Bacteria</taxon>
        <taxon>Bacillati</taxon>
        <taxon>Actinomycetota</taxon>
        <taxon>Actinomycetes</taxon>
        <taxon>Propionibacteriales</taxon>
        <taxon>Propionibacteriaceae</taxon>
        <taxon>Tessaracoccus</taxon>
    </lineage>
</organism>